<dbReference type="InterPro" id="IPR033413">
    <property type="entry name" value="DUF5117"/>
</dbReference>
<evidence type="ECO:0000313" key="5">
    <source>
        <dbReference type="Proteomes" id="UP000604898"/>
    </source>
</evidence>
<protein>
    <submittedName>
        <fullName evidence="4">Zinc-dependent metalloprotease</fullName>
    </submittedName>
</protein>
<keyword evidence="4" id="KW-0378">Hydrolase</keyword>
<dbReference type="GO" id="GO:0008237">
    <property type="term" value="F:metallopeptidase activity"/>
    <property type="evidence" value="ECO:0007669"/>
    <property type="project" value="UniProtKB-KW"/>
</dbReference>
<dbReference type="InterPro" id="IPR024079">
    <property type="entry name" value="MetalloPept_cat_dom_sf"/>
</dbReference>
<dbReference type="RefSeq" id="WP_202723012.1">
    <property type="nucleotide sequence ID" value="NZ_BPEX01000048.1"/>
</dbReference>
<gene>
    <name evidence="4" type="ORF">JMA39_16800</name>
</gene>
<keyword evidence="5" id="KW-1185">Reference proteome</keyword>
<evidence type="ECO:0000256" key="1">
    <source>
        <dbReference type="SAM" id="SignalP"/>
    </source>
</evidence>
<comment type="caution">
    <text evidence="4">The sequence shown here is derived from an EMBL/GenBank/DDBJ whole genome shotgun (WGS) entry which is preliminary data.</text>
</comment>
<dbReference type="CDD" id="cd04276">
    <property type="entry name" value="ZnMc_MMP_like_2"/>
    <property type="match status" value="1"/>
</dbReference>
<evidence type="ECO:0000259" key="3">
    <source>
        <dbReference type="Pfam" id="PF17148"/>
    </source>
</evidence>
<feature type="chain" id="PRO_5045912788" evidence="1">
    <location>
        <begin position="23"/>
        <end position="838"/>
    </location>
</feature>
<evidence type="ECO:0000313" key="4">
    <source>
        <dbReference type="EMBL" id="MBL4914765.1"/>
    </source>
</evidence>
<dbReference type="Gene3D" id="3.40.390.10">
    <property type="entry name" value="Collagenase (Catalytic Domain)"/>
    <property type="match status" value="1"/>
</dbReference>
<accession>A0ABS1T3E3</accession>
<feature type="domain" description="EcxA zinc-binding" evidence="2">
    <location>
        <begin position="445"/>
        <end position="763"/>
    </location>
</feature>
<keyword evidence="4" id="KW-0482">Metalloprotease</keyword>
<name>A0ABS1T3E3_9GAMM</name>
<sequence length="838" mass="94831">MKLSSLSLAVVLSITGVHSVMAADTQNQQNLQQMLADKIESKGLFNFYQDRKTGETYLLLKESQLNKPILYTAHTIDGLADIWQFRGLKRDEKLLEFRRYFDRIDIIAKSSRFVFDESSPLRHAREANLSEPVLASLKIESEQEGQLLVNADELFLSESLHRVSQWPDANAQEDKKQFKLGPLDIAKSRIVKNRGYDNNVDVVVEYVFNNDNPWGVGSKALTDPRVASLKIQHSFFELPETKFEPRLDDARVGYFPHQLDNKTSADWAPYEDVIVRWNLEKKDPSATLSEPVVPITWWIENTTPYEWRDTIKQGVLTWNKAFERIGFKNAIQVKVQPDDANWDAGDINYNVLRWMSSPKPMTNGYGDAVSNPFTGEILGADLILEYRFMRNTWAEQQMYSQGGGNSSQEEANALSMQQSYFNCSSGHQLQLGQLLAQSIATEDMTQETVLEEGLRMLVMHEIGHTLGLSHNMKASTLWDEREIHNKSVTQGVLTGSIMEYAPINLAPIGVEQGDYFQTELGPYDYWAIEYGYSIGLKDKSAELDRLEHILSRSGEKELAFGNDADDMRYSGTHIDPMSMTGDMSSNPVAYAVERMALINQKLGELKKTALVKGESYQQLLTSVNALYGDYKKQAVVISRQIGGVNVERSFVGDNTAAPYTPVTVEKQLQAMNALTQYVFSEQVLTSLDPLYAYMQHQRRGWDGQGKNEDPKAHQMVLKLQTSVLNHLLHNNVLQRISDTELYGNDYDLHRYMNDLTSAIFTDSEVLKSTSRNLQIEYVQRLIKIAGIGADSNYPHLAKSTALHQLRSIADRSSPWGANEVTKAHKAYVDLLIEKAIEA</sequence>
<keyword evidence="1" id="KW-0732">Signal</keyword>
<dbReference type="InterPro" id="IPR034032">
    <property type="entry name" value="Zn_MMP-like_bac"/>
</dbReference>
<dbReference type="Pfam" id="PF16313">
    <property type="entry name" value="DUF4953"/>
    <property type="match status" value="1"/>
</dbReference>
<feature type="domain" description="DUF5117" evidence="3">
    <location>
        <begin position="91"/>
        <end position="282"/>
    </location>
</feature>
<proteinExistence type="predicted"/>
<dbReference type="PANTHER" id="PTHR38478">
    <property type="entry name" value="PEPTIDASE M1A AND M12B"/>
    <property type="match status" value="1"/>
</dbReference>
<dbReference type="Proteomes" id="UP000604898">
    <property type="component" value="Unassembled WGS sequence"/>
</dbReference>
<feature type="signal peptide" evidence="1">
    <location>
        <begin position="1"/>
        <end position="22"/>
    </location>
</feature>
<dbReference type="InterPro" id="IPR032534">
    <property type="entry name" value="EcxA_zinc-bd"/>
</dbReference>
<evidence type="ECO:0000259" key="2">
    <source>
        <dbReference type="Pfam" id="PF16313"/>
    </source>
</evidence>
<reference evidence="4 5" key="1">
    <citation type="submission" date="2021-01" db="EMBL/GenBank/DDBJ databases">
        <title>Genome sequence of Shewanella schlegeliana JCM 11561.</title>
        <authorList>
            <person name="Zhang H."/>
            <person name="Li C."/>
        </authorList>
    </citation>
    <scope>NUCLEOTIDE SEQUENCE [LARGE SCALE GENOMIC DNA]</scope>
    <source>
        <strain evidence="4 5">JCM 11561</strain>
    </source>
</reference>
<dbReference type="Pfam" id="PF17148">
    <property type="entry name" value="DUF5117"/>
    <property type="match status" value="1"/>
</dbReference>
<dbReference type="EMBL" id="JAESVD010000010">
    <property type="protein sequence ID" value="MBL4914765.1"/>
    <property type="molecule type" value="Genomic_DNA"/>
</dbReference>
<dbReference type="SUPFAM" id="SSF55486">
    <property type="entry name" value="Metalloproteases ('zincins'), catalytic domain"/>
    <property type="match status" value="1"/>
</dbReference>
<dbReference type="PANTHER" id="PTHR38478:SF1">
    <property type="entry name" value="ZINC DEPENDENT METALLOPROTEASE DOMAIN LIPOPROTEIN"/>
    <property type="match status" value="1"/>
</dbReference>
<keyword evidence="4" id="KW-0645">Protease</keyword>
<organism evidence="4 5">
    <name type="scientific">Shewanella schlegeliana</name>
    <dbReference type="NCBI Taxonomy" id="190308"/>
    <lineage>
        <taxon>Bacteria</taxon>
        <taxon>Pseudomonadati</taxon>
        <taxon>Pseudomonadota</taxon>
        <taxon>Gammaproteobacteria</taxon>
        <taxon>Alteromonadales</taxon>
        <taxon>Shewanellaceae</taxon>
        <taxon>Shewanella</taxon>
    </lineage>
</organism>